<comment type="caution">
    <text evidence="2">The sequence shown here is derived from an EMBL/GenBank/DDBJ whole genome shotgun (WGS) entry which is preliminary data.</text>
</comment>
<accession>A0A9D1IUU4</accession>
<sequence length="294" mass="32990">MSNEVFRQNLNEESPRPGGPFLIQLLFREPAAMPDRETMTTVMKRHIGPVECFGNNEKMAGFAALQHLAEFKDGKAPVQLLITQCSSFQGEGFDPFLKSQMWDCVEQRDQILKDCQYQVVATDMLAGALPALERADLDMDFLDALAELYPGCGAFYFQNCGKLIPAEAVRSHHIAGPDRFIRFGINVRFFNIEGTEDMLVDTVGMSTLFLPDLQYHFHGMDPNWVVNHAYNLASYVLLNDCPIQSGETVDGVVNGEMSRFAQWKCQYENALIQPPRAVLDVCMGEYAAGKRDAQ</sequence>
<proteinExistence type="predicted"/>
<reference evidence="2" key="1">
    <citation type="submission" date="2020-10" db="EMBL/GenBank/DDBJ databases">
        <authorList>
            <person name="Gilroy R."/>
        </authorList>
    </citation>
    <scope>NUCLEOTIDE SEQUENCE</scope>
    <source>
        <strain evidence="2">CHK191-8634</strain>
    </source>
</reference>
<dbReference type="EMBL" id="DVMR01000027">
    <property type="protein sequence ID" value="HIU43131.1"/>
    <property type="molecule type" value="Genomic_DNA"/>
</dbReference>
<gene>
    <name evidence="2" type="ORF">IAB67_02410</name>
</gene>
<dbReference type="Proteomes" id="UP000824073">
    <property type="component" value="Unassembled WGS sequence"/>
</dbReference>
<dbReference type="InterPro" id="IPR025357">
    <property type="entry name" value="DUF4261"/>
</dbReference>
<evidence type="ECO:0000313" key="2">
    <source>
        <dbReference type="EMBL" id="HIU43131.1"/>
    </source>
</evidence>
<protein>
    <submittedName>
        <fullName evidence="2">DUF4261 domain-containing protein</fullName>
    </submittedName>
</protein>
<reference evidence="2" key="2">
    <citation type="journal article" date="2021" name="PeerJ">
        <title>Extensive microbial diversity within the chicken gut microbiome revealed by metagenomics and culture.</title>
        <authorList>
            <person name="Gilroy R."/>
            <person name="Ravi A."/>
            <person name="Getino M."/>
            <person name="Pursley I."/>
            <person name="Horton D.L."/>
            <person name="Alikhan N.F."/>
            <person name="Baker D."/>
            <person name="Gharbi K."/>
            <person name="Hall N."/>
            <person name="Watson M."/>
            <person name="Adriaenssens E.M."/>
            <person name="Foster-Nyarko E."/>
            <person name="Jarju S."/>
            <person name="Secka A."/>
            <person name="Antonio M."/>
            <person name="Oren A."/>
            <person name="Chaudhuri R.R."/>
            <person name="La Ragione R."/>
            <person name="Hildebrand F."/>
            <person name="Pallen M.J."/>
        </authorList>
    </citation>
    <scope>NUCLEOTIDE SEQUENCE</scope>
    <source>
        <strain evidence="2">CHK191-8634</strain>
    </source>
</reference>
<organism evidence="2 3">
    <name type="scientific">Candidatus Ventrousia excrementavium</name>
    <dbReference type="NCBI Taxonomy" id="2840961"/>
    <lineage>
        <taxon>Bacteria</taxon>
        <taxon>Bacillati</taxon>
        <taxon>Bacillota</taxon>
        <taxon>Clostridia</taxon>
        <taxon>Eubacteriales</taxon>
        <taxon>Clostridiaceae</taxon>
        <taxon>Clostridiaceae incertae sedis</taxon>
        <taxon>Candidatus Ventrousia</taxon>
    </lineage>
</organism>
<dbReference type="AlphaFoldDB" id="A0A9D1IUU4"/>
<feature type="domain" description="DUF4261" evidence="1">
    <location>
        <begin position="201"/>
        <end position="281"/>
    </location>
</feature>
<evidence type="ECO:0000313" key="3">
    <source>
        <dbReference type="Proteomes" id="UP000824073"/>
    </source>
</evidence>
<evidence type="ECO:0000259" key="1">
    <source>
        <dbReference type="Pfam" id="PF14080"/>
    </source>
</evidence>
<dbReference type="Pfam" id="PF14080">
    <property type="entry name" value="DUF4261"/>
    <property type="match status" value="1"/>
</dbReference>
<name>A0A9D1IUU4_9CLOT</name>